<proteinExistence type="predicted"/>
<organism evidence="2 3">
    <name type="scientific">Streptomyces arboris</name>
    <dbReference type="NCBI Taxonomy" id="2600619"/>
    <lineage>
        <taxon>Bacteria</taxon>
        <taxon>Bacillati</taxon>
        <taxon>Actinomycetota</taxon>
        <taxon>Actinomycetes</taxon>
        <taxon>Kitasatosporales</taxon>
        <taxon>Streptomycetaceae</taxon>
        <taxon>Streptomyces</taxon>
    </lineage>
</organism>
<dbReference type="Pfam" id="PF09346">
    <property type="entry name" value="SMI1_KNR4"/>
    <property type="match status" value="1"/>
</dbReference>
<evidence type="ECO:0000259" key="1">
    <source>
        <dbReference type="Pfam" id="PF09346"/>
    </source>
</evidence>
<dbReference type="InterPro" id="IPR037883">
    <property type="entry name" value="Knr4/Smi1-like_sf"/>
</dbReference>
<evidence type="ECO:0000313" key="2">
    <source>
        <dbReference type="EMBL" id="KAB2589689.1"/>
    </source>
</evidence>
<dbReference type="SUPFAM" id="SSF160631">
    <property type="entry name" value="SMI1/KNR4-like"/>
    <property type="match status" value="1"/>
</dbReference>
<comment type="caution">
    <text evidence="2">The sequence shown here is derived from an EMBL/GenBank/DDBJ whole genome shotgun (WGS) entry which is preliminary data.</text>
</comment>
<dbReference type="Proteomes" id="UP000326907">
    <property type="component" value="Unassembled WGS sequence"/>
</dbReference>
<evidence type="ECO:0000313" key="3">
    <source>
        <dbReference type="Proteomes" id="UP000326907"/>
    </source>
</evidence>
<name>A0A5N5EFV0_9ACTN</name>
<keyword evidence="3" id="KW-1185">Reference proteome</keyword>
<gene>
    <name evidence="2" type="ORF">F5983_25360</name>
</gene>
<dbReference type="RefSeq" id="WP_151512369.1">
    <property type="nucleotide sequence ID" value="NZ_JBMVCA010000004.1"/>
</dbReference>
<accession>A0A5N5EFV0</accession>
<dbReference type="InterPro" id="IPR018958">
    <property type="entry name" value="Knr4/Smi1-like_dom"/>
</dbReference>
<protein>
    <submittedName>
        <fullName evidence="2">SMI1/KNR4 family protein</fullName>
    </submittedName>
</protein>
<sequence length="202" mass="22321">MMTGMNTETCAPLEAAALREIFASHPEAVPPAGWEAVRSFEAEHGIVLPEPYRTFVAEICDGLRAGPPYYGLLPLAQTPSDWGSDRPERLLAEPFPLTEAWLWEAEEEHREEELSERELSEQEFEARVDSVFDHGSLLLGTDGCGMYWHLITTGPQRGHVWLIDENGAIPFGTRPGTSLMPGTPGFAGWVAHWAQGGSWFAS</sequence>
<feature type="domain" description="Knr4/Smi1-like" evidence="1">
    <location>
        <begin position="35"/>
        <end position="166"/>
    </location>
</feature>
<reference evidence="2 3" key="1">
    <citation type="submission" date="2019-09" db="EMBL/GenBank/DDBJ databases">
        <authorList>
            <person name="Liu P."/>
        </authorList>
    </citation>
    <scope>NUCLEOTIDE SEQUENCE [LARGE SCALE GENOMIC DNA]</scope>
    <source>
        <strain evidence="2 3">TRM68085</strain>
    </source>
</reference>
<dbReference type="EMBL" id="VYUA01000027">
    <property type="protein sequence ID" value="KAB2589689.1"/>
    <property type="molecule type" value="Genomic_DNA"/>
</dbReference>
<dbReference type="AlphaFoldDB" id="A0A5N5EFV0"/>